<dbReference type="RefSeq" id="WP_247976808.1">
    <property type="nucleotide sequence ID" value="NZ_CP095848.1"/>
</dbReference>
<proteinExistence type="predicted"/>
<evidence type="ECO:0000313" key="2">
    <source>
        <dbReference type="Proteomes" id="UP000829647"/>
    </source>
</evidence>
<dbReference type="Proteomes" id="UP000829647">
    <property type="component" value="Chromosome"/>
</dbReference>
<reference evidence="1 2" key="1">
    <citation type="submission" date="2022-04" db="EMBL/GenBank/DDBJ databases">
        <title>Hymenobacter sp. isolated from the air.</title>
        <authorList>
            <person name="Won M."/>
            <person name="Lee C.-M."/>
            <person name="Woen H.-Y."/>
            <person name="Kwon S.-W."/>
        </authorList>
    </citation>
    <scope>NUCLEOTIDE SEQUENCE [LARGE SCALE GENOMIC DNA]</scope>
    <source>
        <strain evidence="2">5516 S-25</strain>
    </source>
</reference>
<gene>
    <name evidence="1" type="ORF">MWH26_08145</name>
</gene>
<sequence length="56" mass="6182">MPALSAGGLRRLAVVESEDLLNRVLIEDAYTTPVHILNIEFKRFADLPAARAWACS</sequence>
<organism evidence="1 2">
    <name type="scientific">Hymenobacter sublimis</name>
    <dbReference type="NCBI Taxonomy" id="2933777"/>
    <lineage>
        <taxon>Bacteria</taxon>
        <taxon>Pseudomonadati</taxon>
        <taxon>Bacteroidota</taxon>
        <taxon>Cytophagia</taxon>
        <taxon>Cytophagales</taxon>
        <taxon>Hymenobacteraceae</taxon>
        <taxon>Hymenobacter</taxon>
    </lineage>
</organism>
<accession>A0ABY4JDJ3</accession>
<dbReference type="EMBL" id="CP095848">
    <property type="protein sequence ID" value="UPL50863.1"/>
    <property type="molecule type" value="Genomic_DNA"/>
</dbReference>
<protein>
    <recommendedName>
        <fullName evidence="3">STAS/SEC14 domain-containing protein</fullName>
    </recommendedName>
</protein>
<evidence type="ECO:0008006" key="3">
    <source>
        <dbReference type="Google" id="ProtNLM"/>
    </source>
</evidence>
<evidence type="ECO:0000313" key="1">
    <source>
        <dbReference type="EMBL" id="UPL50863.1"/>
    </source>
</evidence>
<keyword evidence="2" id="KW-1185">Reference proteome</keyword>
<name>A0ABY4JDJ3_9BACT</name>